<dbReference type="GO" id="GO:0015297">
    <property type="term" value="F:antiporter activity"/>
    <property type="evidence" value="ECO:0007669"/>
    <property type="project" value="UniProtKB-KW"/>
</dbReference>
<organism evidence="14 15">
    <name type="scientific">Emergencia timonensis</name>
    <dbReference type="NCBI Taxonomy" id="1776384"/>
    <lineage>
        <taxon>Bacteria</taxon>
        <taxon>Bacillati</taxon>
        <taxon>Bacillota</taxon>
        <taxon>Clostridia</taxon>
        <taxon>Peptostreptococcales</taxon>
        <taxon>Anaerovoracaceae</taxon>
        <taxon>Emergencia</taxon>
    </lineage>
</organism>
<evidence type="ECO:0000256" key="9">
    <source>
        <dbReference type="ARBA" id="ARBA00022989"/>
    </source>
</evidence>
<evidence type="ECO:0000256" key="6">
    <source>
        <dbReference type="ARBA" id="ARBA00022449"/>
    </source>
</evidence>
<evidence type="ECO:0000256" key="7">
    <source>
        <dbReference type="ARBA" id="ARBA00022475"/>
    </source>
</evidence>
<dbReference type="EMBL" id="QRMS01000006">
    <property type="protein sequence ID" value="RHJ84754.1"/>
    <property type="molecule type" value="Genomic_DNA"/>
</dbReference>
<comment type="subcellular location">
    <subcellularLocation>
        <location evidence="2">Cell membrane</location>
        <topology evidence="2">Multi-pass membrane protein</topology>
    </subcellularLocation>
</comment>
<protein>
    <recommendedName>
        <fullName evidence="4">Probable multidrug resistance protein NorM</fullName>
    </recommendedName>
    <alternativeName>
        <fullName evidence="12">Multidrug-efflux transporter</fullName>
    </alternativeName>
</protein>
<evidence type="ECO:0000256" key="10">
    <source>
        <dbReference type="ARBA" id="ARBA00023065"/>
    </source>
</evidence>
<dbReference type="NCBIfam" id="TIGR00797">
    <property type="entry name" value="matE"/>
    <property type="match status" value="1"/>
</dbReference>
<proteinExistence type="inferred from homology"/>
<feature type="transmembrane region" description="Helical" evidence="13">
    <location>
        <begin position="155"/>
        <end position="175"/>
    </location>
</feature>
<comment type="caution">
    <text evidence="14">The sequence shown here is derived from an EMBL/GenBank/DDBJ whole genome shotgun (WGS) entry which is preliminary data.</text>
</comment>
<feature type="transmembrane region" description="Helical" evidence="13">
    <location>
        <begin position="78"/>
        <end position="100"/>
    </location>
</feature>
<evidence type="ECO:0000256" key="5">
    <source>
        <dbReference type="ARBA" id="ARBA00022448"/>
    </source>
</evidence>
<dbReference type="AlphaFoldDB" id="A0A415DWD9"/>
<evidence type="ECO:0000313" key="14">
    <source>
        <dbReference type="EMBL" id="RHJ84754.1"/>
    </source>
</evidence>
<feature type="transmembrane region" description="Helical" evidence="13">
    <location>
        <begin position="432"/>
        <end position="454"/>
    </location>
</feature>
<evidence type="ECO:0000256" key="13">
    <source>
        <dbReference type="SAM" id="Phobius"/>
    </source>
</evidence>
<dbReference type="PANTHER" id="PTHR43298:SF2">
    <property type="entry name" value="FMN_FAD EXPORTER YEEO-RELATED"/>
    <property type="match status" value="1"/>
</dbReference>
<dbReference type="InterPro" id="IPR048279">
    <property type="entry name" value="MdtK-like"/>
</dbReference>
<dbReference type="Proteomes" id="UP000284841">
    <property type="component" value="Unassembled WGS sequence"/>
</dbReference>
<reference evidence="14 15" key="1">
    <citation type="submission" date="2018-08" db="EMBL/GenBank/DDBJ databases">
        <title>A genome reference for cultivated species of the human gut microbiota.</title>
        <authorList>
            <person name="Zou Y."/>
            <person name="Xue W."/>
            <person name="Luo G."/>
        </authorList>
    </citation>
    <scope>NUCLEOTIDE SEQUENCE [LARGE SCALE GENOMIC DNA]</scope>
    <source>
        <strain evidence="14 15">AM07-24</strain>
    </source>
</reference>
<feature type="transmembrane region" description="Helical" evidence="13">
    <location>
        <begin position="213"/>
        <end position="232"/>
    </location>
</feature>
<dbReference type="InterPro" id="IPR050222">
    <property type="entry name" value="MATE_MdtK"/>
</dbReference>
<keyword evidence="10" id="KW-0406">Ion transport</keyword>
<feature type="transmembrane region" description="Helical" evidence="13">
    <location>
        <begin position="276"/>
        <end position="296"/>
    </location>
</feature>
<evidence type="ECO:0000256" key="8">
    <source>
        <dbReference type="ARBA" id="ARBA00022692"/>
    </source>
</evidence>
<dbReference type="PIRSF" id="PIRSF006603">
    <property type="entry name" value="DinF"/>
    <property type="match status" value="1"/>
</dbReference>
<feature type="transmembrane region" description="Helical" evidence="13">
    <location>
        <begin position="36"/>
        <end position="58"/>
    </location>
</feature>
<accession>A0A415DWD9</accession>
<feature type="transmembrane region" description="Helical" evidence="13">
    <location>
        <begin position="302"/>
        <end position="322"/>
    </location>
</feature>
<keyword evidence="11 13" id="KW-0472">Membrane</keyword>
<evidence type="ECO:0000313" key="15">
    <source>
        <dbReference type="Proteomes" id="UP000284841"/>
    </source>
</evidence>
<evidence type="ECO:0000256" key="1">
    <source>
        <dbReference type="ARBA" id="ARBA00003408"/>
    </source>
</evidence>
<evidence type="ECO:0000256" key="12">
    <source>
        <dbReference type="ARBA" id="ARBA00031636"/>
    </source>
</evidence>
<keyword evidence="7" id="KW-1003">Cell membrane</keyword>
<comment type="function">
    <text evidence="1">Multidrug efflux pump.</text>
</comment>
<keyword evidence="6" id="KW-0050">Antiport</keyword>
<keyword evidence="8 13" id="KW-0812">Transmembrane</keyword>
<keyword evidence="9 13" id="KW-1133">Transmembrane helix</keyword>
<dbReference type="GO" id="GO:0006811">
    <property type="term" value="P:monoatomic ion transport"/>
    <property type="evidence" value="ECO:0007669"/>
    <property type="project" value="UniProtKB-KW"/>
</dbReference>
<keyword evidence="5" id="KW-0813">Transport</keyword>
<evidence type="ECO:0000256" key="3">
    <source>
        <dbReference type="ARBA" id="ARBA00010199"/>
    </source>
</evidence>
<dbReference type="GO" id="GO:0005886">
    <property type="term" value="C:plasma membrane"/>
    <property type="evidence" value="ECO:0007669"/>
    <property type="project" value="UniProtKB-SubCell"/>
</dbReference>
<keyword evidence="15" id="KW-1185">Reference proteome</keyword>
<dbReference type="InterPro" id="IPR002528">
    <property type="entry name" value="MATE_fam"/>
</dbReference>
<evidence type="ECO:0000256" key="11">
    <source>
        <dbReference type="ARBA" id="ARBA00023136"/>
    </source>
</evidence>
<feature type="transmembrane region" description="Helical" evidence="13">
    <location>
        <begin position="342"/>
        <end position="363"/>
    </location>
</feature>
<feature type="transmembrane region" description="Helical" evidence="13">
    <location>
        <begin position="375"/>
        <end position="394"/>
    </location>
</feature>
<dbReference type="CDD" id="cd13137">
    <property type="entry name" value="MATE_NorM_like"/>
    <property type="match status" value="1"/>
</dbReference>
<comment type="similarity">
    <text evidence="3">Belongs to the multi antimicrobial extrusion (MATE) (TC 2.A.66.1) family.</text>
</comment>
<feature type="transmembrane region" description="Helical" evidence="13">
    <location>
        <begin position="112"/>
        <end position="135"/>
    </location>
</feature>
<feature type="transmembrane region" description="Helical" evidence="13">
    <location>
        <begin position="187"/>
        <end position="207"/>
    </location>
</feature>
<dbReference type="STRING" id="1776384.GCA_900086585_01413"/>
<name>A0A415DWD9_9FIRM</name>
<dbReference type="GO" id="GO:0042910">
    <property type="term" value="F:xenobiotic transmembrane transporter activity"/>
    <property type="evidence" value="ECO:0007669"/>
    <property type="project" value="InterPro"/>
</dbReference>
<dbReference type="OrthoDB" id="62420at2"/>
<sequence>MKLDRYDKISLLLYIRWWNFLNELTINFSNKRLCSLILPLIVEQFLAITVGLADSIMVASVGEAAVSAVSLVDSINTLVFYGFAALATGGAVVCGQFIGSRDLKKANESAEQLLVFIVLLAAGLTAVLYITKYFILHGLFGNIDQEVMDHANTYFIIVEASIPFIALYNAGAALFRVMGNSSVSMRISIGMNIINVGGNALLIFGFHMGVEGVAIPTLASRIIGAIAVVWLLRNEKYTLHISKPFRCRLEGHIVKTILKLGVPSGLESSLFHLGKIMLLSVVSAFGTASIAANAIGNSMATFQILPAQAIGVGMITVVSQCVGAKDFESARFYTKKLLKWSYLSMLAINAVIFLILPLVINLYNVSDEASHLAKLILWMHGGLGILLWPLSFTLPQTLKAAGDTTFVMGAAVASMWLFRIAAGVLLAKNFGFGVLGIWMAMFIDWIVRIIIFVLRYRGHKWENKYVR</sequence>
<dbReference type="PANTHER" id="PTHR43298">
    <property type="entry name" value="MULTIDRUG RESISTANCE PROTEIN NORM-RELATED"/>
    <property type="match status" value="1"/>
</dbReference>
<gene>
    <name evidence="14" type="ORF">DW099_16600</name>
</gene>
<feature type="transmembrane region" description="Helical" evidence="13">
    <location>
        <begin position="406"/>
        <end position="426"/>
    </location>
</feature>
<evidence type="ECO:0000256" key="2">
    <source>
        <dbReference type="ARBA" id="ARBA00004651"/>
    </source>
</evidence>
<evidence type="ECO:0000256" key="4">
    <source>
        <dbReference type="ARBA" id="ARBA00020268"/>
    </source>
</evidence>
<dbReference type="Pfam" id="PF01554">
    <property type="entry name" value="MatE"/>
    <property type="match status" value="2"/>
</dbReference>